<name>A0A198AQY6_9BACL</name>
<reference evidence="6 7" key="1">
    <citation type="submission" date="2016-05" db="EMBL/GenBank/DDBJ databases">
        <title>Paenibacillus sp. 1ZS3-15 nov., isolated from the rhizosphere soil.</title>
        <authorList>
            <person name="Zhang X.X."/>
            <person name="Zhang J."/>
        </authorList>
    </citation>
    <scope>NUCLEOTIDE SEQUENCE [LARGE SCALE GENOMIC DNA]</scope>
    <source>
        <strain evidence="6 7">1ZS3-15</strain>
    </source>
</reference>
<evidence type="ECO:0000256" key="2">
    <source>
        <dbReference type="ARBA" id="ARBA00004370"/>
    </source>
</evidence>
<dbReference type="PANTHER" id="PTHR48182">
    <property type="entry name" value="PROTEIN SERAC1"/>
    <property type="match status" value="1"/>
</dbReference>
<dbReference type="EMBL" id="LYPB01000037">
    <property type="protein sequence ID" value="OAS23687.1"/>
    <property type="molecule type" value="Genomic_DNA"/>
</dbReference>
<dbReference type="PANTHER" id="PTHR48182:SF2">
    <property type="entry name" value="PROTEIN SERAC1"/>
    <property type="match status" value="1"/>
</dbReference>
<dbReference type="GO" id="GO:0008374">
    <property type="term" value="F:O-acyltransferase activity"/>
    <property type="evidence" value="ECO:0007669"/>
    <property type="project" value="InterPro"/>
</dbReference>
<dbReference type="AlphaFoldDB" id="A0A198AQY6"/>
<evidence type="ECO:0000256" key="1">
    <source>
        <dbReference type="ARBA" id="ARBA00004240"/>
    </source>
</evidence>
<evidence type="ECO:0000313" key="6">
    <source>
        <dbReference type="EMBL" id="OAS23687.1"/>
    </source>
</evidence>
<organism evidence="6 7">
    <name type="scientific">Paenibacillus oryzisoli</name>
    <dbReference type="NCBI Taxonomy" id="1850517"/>
    <lineage>
        <taxon>Bacteria</taxon>
        <taxon>Bacillati</taxon>
        <taxon>Bacillota</taxon>
        <taxon>Bacilli</taxon>
        <taxon>Bacillales</taxon>
        <taxon>Paenibacillaceae</taxon>
        <taxon>Paenibacillus</taxon>
    </lineage>
</organism>
<keyword evidence="7" id="KW-1185">Reference proteome</keyword>
<comment type="caution">
    <text evidence="6">The sequence shown here is derived from an EMBL/GenBank/DDBJ whole genome shotgun (WGS) entry which is preliminary data.</text>
</comment>
<dbReference type="GO" id="GO:0016020">
    <property type="term" value="C:membrane"/>
    <property type="evidence" value="ECO:0007669"/>
    <property type="project" value="UniProtKB-SubCell"/>
</dbReference>
<dbReference type="InterPro" id="IPR029058">
    <property type="entry name" value="AB_hydrolase_fold"/>
</dbReference>
<evidence type="ECO:0000259" key="5">
    <source>
        <dbReference type="Pfam" id="PF20281"/>
    </source>
</evidence>
<evidence type="ECO:0000313" key="7">
    <source>
        <dbReference type="Proteomes" id="UP000078454"/>
    </source>
</evidence>
<dbReference type="Proteomes" id="UP000078454">
    <property type="component" value="Unassembled WGS sequence"/>
</dbReference>
<feature type="domain" description="ABC-three component systems C-terminal" evidence="5">
    <location>
        <begin position="330"/>
        <end position="530"/>
    </location>
</feature>
<keyword evidence="3" id="KW-0256">Endoplasmic reticulum</keyword>
<keyword evidence="4" id="KW-0472">Membrane</keyword>
<dbReference type="OrthoDB" id="503948at2"/>
<dbReference type="STRING" id="1850517.A8708_06110"/>
<evidence type="ECO:0000256" key="4">
    <source>
        <dbReference type="ARBA" id="ARBA00023136"/>
    </source>
</evidence>
<dbReference type="InterPro" id="IPR052374">
    <property type="entry name" value="SERAC1"/>
</dbReference>
<proteinExistence type="predicted"/>
<evidence type="ECO:0000256" key="3">
    <source>
        <dbReference type="ARBA" id="ARBA00022824"/>
    </source>
</evidence>
<gene>
    <name evidence="6" type="ORF">A8708_06110</name>
</gene>
<dbReference type="InterPro" id="IPR046915">
    <property type="entry name" value="ABC-3C_CTD5"/>
</dbReference>
<dbReference type="InterPro" id="IPR003386">
    <property type="entry name" value="LACT/PDAT_acylTrfase"/>
</dbReference>
<protein>
    <recommendedName>
        <fullName evidence="5">ABC-three component systems C-terminal domain-containing protein</fullName>
    </recommendedName>
</protein>
<dbReference type="SUPFAM" id="SSF53474">
    <property type="entry name" value="alpha/beta-Hydrolases"/>
    <property type="match status" value="1"/>
</dbReference>
<dbReference type="GO" id="GO:0006629">
    <property type="term" value="P:lipid metabolic process"/>
    <property type="evidence" value="ECO:0007669"/>
    <property type="project" value="InterPro"/>
</dbReference>
<accession>A0A198AQY6</accession>
<dbReference type="Pfam" id="PF02450">
    <property type="entry name" value="LCAT"/>
    <property type="match status" value="1"/>
</dbReference>
<dbReference type="Gene3D" id="3.40.50.1820">
    <property type="entry name" value="alpha/beta hydrolase"/>
    <property type="match status" value="1"/>
</dbReference>
<comment type="subcellular location">
    <subcellularLocation>
        <location evidence="1">Endoplasmic reticulum</location>
    </subcellularLocation>
    <subcellularLocation>
        <location evidence="2">Membrane</location>
    </subcellularLocation>
</comment>
<sequence>MSMQIILKQRDPSVKGKILVLFIHGLGAPRTWVESGRDWSQLIKDDPELEGIDVGIVTYDTSHLISGLFGIEGEFEILGHRLSVSKDSPLSIQLLAQQLKTILNGYMYRKYEKIVVAGHSMGGLIGKRFILNEYLHRNDQLNRIGGFISYATPYNGSKFAQFHHIIKRFQKHTQIEELRSNCEFLDDMNRCFADAHQKLNSLFPSIYCFGVKDDVVEQGSAVPNMGHSSTYLQAQVLPGDHGSILDVPHGHQTTNYDLLKGLLLDVLDTFDPPTFGFRSVHSNQDSERLDESVSPTVHTETVKGQVVQQLEGHRQVLESVFINRFRDEDQIRTRLIGSMNEVFQKLEAMDDKKMKQFLSLYHYTNHQPPSGNSGLRELWELLALVHLVYPDWNFTDPNEVIQLPNLQLDSERWVRILFSQDKETMPELVIGFIAKLYNSSLRPFLLSSGGEELFPYRLLLENINSESLTSNNPENLCEHCNSSRQADFSKILLQFGQSTHSRIFDGLEPNKLSGTVSISCSSCLRQVRQESNYTEICKKLRKVI</sequence>
<dbReference type="Pfam" id="PF20281">
    <property type="entry name" value="CTD5"/>
    <property type="match status" value="1"/>
</dbReference>